<dbReference type="AlphaFoldDB" id="A0A1T4MP77"/>
<gene>
    <name evidence="1" type="ORF">SAMN02745174_01267</name>
</gene>
<reference evidence="1 2" key="1">
    <citation type="submission" date="2017-02" db="EMBL/GenBank/DDBJ databases">
        <authorList>
            <person name="Peterson S.W."/>
        </authorList>
    </citation>
    <scope>NUCLEOTIDE SEQUENCE [LARGE SCALE GENOMIC DNA]</scope>
    <source>
        <strain evidence="1 2">ATCC 700028</strain>
    </source>
</reference>
<proteinExistence type="predicted"/>
<dbReference type="STRING" id="180163.SAMN02745174_01267"/>
<evidence type="ECO:0000313" key="1">
    <source>
        <dbReference type="EMBL" id="SJZ68910.1"/>
    </source>
</evidence>
<keyword evidence="2" id="KW-1185">Reference proteome</keyword>
<protein>
    <submittedName>
        <fullName evidence="1">Uncharacterized protein</fullName>
    </submittedName>
</protein>
<dbReference type="RefSeq" id="WP_078693765.1">
    <property type="nucleotide sequence ID" value="NZ_FUWX01000009.1"/>
</dbReference>
<dbReference type="Proteomes" id="UP000191153">
    <property type="component" value="Unassembled WGS sequence"/>
</dbReference>
<accession>A0A1T4MP77</accession>
<sequence length="441" mass="52800">MKKKIILIFTLCFSFNIFGKEIFYGEHFTGLQYINADIKNDGDLKTGTYKDTSFILGKGNYHFINYPENYEGVFKYDVRYDKDKEHGDLGYTALGGRYQFNGWGNKGAVIGIKGALDYDNFYEKPNAYFRRYNIEDDYPRITGPMQDYENFGFKLYGEFFKKLPHGFTVGVWNDIVFARNSNQSQVTLITNELFSSATNPYDNKKYTTVTVTPRIIYENKHFEDESGKFVFEAYMENRQYYNSKFEVNKTYQERYYKYIINPQYIYNKNIDNINIFAYTAFENEKFEYLSYWQHVYKLTPKIEYKKNKIKIGFKGGGYEFKDQIGMTFDNDELFSYKKADVYTAWMIAPKIYFEYNIIDNYYLGNEIIYRKGQWETNTEGQDFNEESYIFYWKYEKEIRDNVFFLLKNSYEIYRVTGDVPEYRSLPSENDIRILTGFKVIF</sequence>
<evidence type="ECO:0000313" key="2">
    <source>
        <dbReference type="Proteomes" id="UP000191153"/>
    </source>
</evidence>
<dbReference type="EMBL" id="FUWX01000009">
    <property type="protein sequence ID" value="SJZ68910.1"/>
    <property type="molecule type" value="Genomic_DNA"/>
</dbReference>
<name>A0A1T4MP77_9FUSO</name>
<organism evidence="1 2">
    <name type="scientific">Cetobacterium ceti</name>
    <dbReference type="NCBI Taxonomy" id="180163"/>
    <lineage>
        <taxon>Bacteria</taxon>
        <taxon>Fusobacteriati</taxon>
        <taxon>Fusobacteriota</taxon>
        <taxon>Fusobacteriia</taxon>
        <taxon>Fusobacteriales</taxon>
        <taxon>Fusobacteriaceae</taxon>
        <taxon>Cetobacterium</taxon>
    </lineage>
</organism>